<dbReference type="RefSeq" id="XP_019618604.1">
    <property type="nucleotide sequence ID" value="XM_019763045.1"/>
</dbReference>
<accession>A0A6P4Y8J0</accession>
<dbReference type="SUPFAM" id="SSF56436">
    <property type="entry name" value="C-type lectin-like"/>
    <property type="match status" value="1"/>
</dbReference>
<evidence type="ECO:0000256" key="3">
    <source>
        <dbReference type="SAM" id="Phobius"/>
    </source>
</evidence>
<keyword evidence="3" id="KW-0812">Transmembrane</keyword>
<dbReference type="SMART" id="SM00034">
    <property type="entry name" value="CLECT"/>
    <property type="match status" value="1"/>
</dbReference>
<dbReference type="KEGG" id="bbel:109465662"/>
<name>A0A6P4Y8J0_BRABE</name>
<keyword evidence="5" id="KW-1185">Reference proteome</keyword>
<evidence type="ECO:0000256" key="2">
    <source>
        <dbReference type="SAM" id="MobiDB-lite"/>
    </source>
</evidence>
<dbReference type="GeneID" id="109465662"/>
<evidence type="ECO:0000259" key="4">
    <source>
        <dbReference type="PROSITE" id="PS50041"/>
    </source>
</evidence>
<dbReference type="InterPro" id="IPR016186">
    <property type="entry name" value="C-type_lectin-like/link_sf"/>
</dbReference>
<evidence type="ECO:0000313" key="6">
    <source>
        <dbReference type="RefSeq" id="XP_019618604.1"/>
    </source>
</evidence>
<dbReference type="PANTHER" id="PTHR22801">
    <property type="entry name" value="LITHOSTATHINE"/>
    <property type="match status" value="1"/>
</dbReference>
<gene>
    <name evidence="6" type="primary">LOC109465662</name>
</gene>
<proteinExistence type="predicted"/>
<evidence type="ECO:0000256" key="1">
    <source>
        <dbReference type="SAM" id="Coils"/>
    </source>
</evidence>
<dbReference type="CDD" id="cd00037">
    <property type="entry name" value="CLECT"/>
    <property type="match status" value="1"/>
</dbReference>
<keyword evidence="3" id="KW-0472">Membrane</keyword>
<keyword evidence="3" id="KW-1133">Transmembrane helix</keyword>
<dbReference type="InterPro" id="IPR016187">
    <property type="entry name" value="CTDL_fold"/>
</dbReference>
<protein>
    <submittedName>
        <fullName evidence="6">C-type lectin domain family 10 member A-like</fullName>
    </submittedName>
</protein>
<dbReference type="AlphaFoldDB" id="A0A6P4Y8J0"/>
<organism evidence="5 6">
    <name type="scientific">Branchiostoma belcheri</name>
    <name type="common">Amphioxus</name>
    <dbReference type="NCBI Taxonomy" id="7741"/>
    <lineage>
        <taxon>Eukaryota</taxon>
        <taxon>Metazoa</taxon>
        <taxon>Chordata</taxon>
        <taxon>Cephalochordata</taxon>
        <taxon>Leptocardii</taxon>
        <taxon>Amphioxiformes</taxon>
        <taxon>Branchiostomatidae</taxon>
        <taxon>Branchiostoma</taxon>
    </lineage>
</organism>
<feature type="transmembrane region" description="Helical" evidence="3">
    <location>
        <begin position="111"/>
        <end position="133"/>
    </location>
</feature>
<evidence type="ECO:0000313" key="5">
    <source>
        <dbReference type="Proteomes" id="UP000515135"/>
    </source>
</evidence>
<dbReference type="Gene3D" id="3.10.100.10">
    <property type="entry name" value="Mannose-Binding Protein A, subunit A"/>
    <property type="match status" value="1"/>
</dbReference>
<dbReference type="PROSITE" id="PS50041">
    <property type="entry name" value="C_TYPE_LECTIN_2"/>
    <property type="match status" value="1"/>
</dbReference>
<dbReference type="OrthoDB" id="2142683at2759"/>
<dbReference type="Proteomes" id="UP000515135">
    <property type="component" value="Unplaced"/>
</dbReference>
<feature type="compositionally biased region" description="Polar residues" evidence="2">
    <location>
        <begin position="56"/>
        <end position="73"/>
    </location>
</feature>
<dbReference type="InterPro" id="IPR050801">
    <property type="entry name" value="Ca-Dep_Lectins_ImmuneDev"/>
</dbReference>
<feature type="domain" description="C-type lectin" evidence="4">
    <location>
        <begin position="248"/>
        <end position="354"/>
    </location>
</feature>
<feature type="region of interest" description="Disordered" evidence="2">
    <location>
        <begin position="33"/>
        <end position="90"/>
    </location>
</feature>
<feature type="coiled-coil region" evidence="1">
    <location>
        <begin position="200"/>
        <end position="227"/>
    </location>
</feature>
<dbReference type="Pfam" id="PF00059">
    <property type="entry name" value="Lectin_C"/>
    <property type="match status" value="1"/>
</dbReference>
<reference evidence="6" key="1">
    <citation type="submission" date="2025-08" db="UniProtKB">
        <authorList>
            <consortium name="RefSeq"/>
        </authorList>
    </citation>
    <scope>IDENTIFICATION</scope>
    <source>
        <tissue evidence="6">Gonad</tissue>
    </source>
</reference>
<dbReference type="InterPro" id="IPR001304">
    <property type="entry name" value="C-type_lectin-like"/>
</dbReference>
<sequence length="380" mass="41890">MEENVYKEACRVFSSCDDLGEASNDYEEACTACSPPKMPATKIGRAPGLNPAPGTSDVSGEPGSSGSKSNNKRQAADPTPASAETAGYIPGVGLGSPGQSRVWTSAMLKTYAVVTMALICCLLGVTIFLAVTVSDLKLAFNRLDQKTTDDLSDLKLSVSKLDTKTAGIQANLSGWIHRQQAVTKEVPGRLEENEKAVNNVAKLTKSELEKEKMLQNLEDNMKNEQDKPEKGRASIRLPETCRDGYQNYREVCYRAFHVSRSFSVSAETCRFVGGTLAMPRDAGINDLLTSLVDPASKYSYWFGLHRQEGKEWEWIDGTALGTGYNRWAPGERKSCAWYRPTSKQWYTADCEHERGLFICQLQLQASNHAAMFGKRLRLQS</sequence>
<dbReference type="PANTHER" id="PTHR22801:SF63">
    <property type="entry name" value="C-TYPE LECTIN DOMAIN-CONTAINING PROTEIN"/>
    <property type="match status" value="1"/>
</dbReference>
<keyword evidence="1" id="KW-0175">Coiled coil</keyword>